<dbReference type="STRING" id="43700.ENSMALP00000024357"/>
<evidence type="ECO:0000256" key="2">
    <source>
        <dbReference type="ARBA" id="ARBA00006472"/>
    </source>
</evidence>
<keyword evidence="4" id="KW-0783">Tetrahydrobiopterin biosynthesis</keyword>
<reference evidence="6" key="1">
    <citation type="submission" date="2025-08" db="UniProtKB">
        <authorList>
            <consortium name="Ensembl"/>
        </authorList>
    </citation>
    <scope>IDENTIFICATION</scope>
</reference>
<evidence type="ECO:0000313" key="6">
    <source>
        <dbReference type="Ensembl" id="ENSMALP00000024357.1"/>
    </source>
</evidence>
<dbReference type="Ensembl" id="ENSMALT00000024817.1">
    <property type="protein sequence ID" value="ENSMALP00000024357.1"/>
    <property type="gene ID" value="ENSMALG00000016918.1"/>
</dbReference>
<evidence type="ECO:0000256" key="5">
    <source>
        <dbReference type="ARBA" id="ARBA00023239"/>
    </source>
</evidence>
<dbReference type="NCBIfam" id="NF002020">
    <property type="entry name" value="PRK00823.1-5"/>
    <property type="match status" value="1"/>
</dbReference>
<dbReference type="SUPFAM" id="SSF55248">
    <property type="entry name" value="PCD-like"/>
    <property type="match status" value="1"/>
</dbReference>
<comment type="catalytic activity">
    <reaction evidence="1">
        <text>(4aS,6R)-4a-hydroxy-L-erythro-5,6,7,8-tetrahydrobiopterin = (6R)-L-erythro-6,7-dihydrobiopterin + H2O</text>
        <dbReference type="Rhea" id="RHEA:11920"/>
        <dbReference type="ChEBI" id="CHEBI:15377"/>
        <dbReference type="ChEBI" id="CHEBI:15642"/>
        <dbReference type="ChEBI" id="CHEBI:43120"/>
        <dbReference type="EC" id="4.2.1.96"/>
    </reaction>
</comment>
<dbReference type="AlphaFoldDB" id="A0A3Q3K7D8"/>
<comment type="similarity">
    <text evidence="2">Belongs to the pterin-4-alpha-carbinolamine dehydratase family.</text>
</comment>
<dbReference type="GO" id="GO:0006729">
    <property type="term" value="P:tetrahydrobiopterin biosynthetic process"/>
    <property type="evidence" value="ECO:0007669"/>
    <property type="project" value="UniProtKB-KW"/>
</dbReference>
<dbReference type="Gene3D" id="3.30.1360.20">
    <property type="entry name" value="Transcriptional coactivator/pterin dehydratase"/>
    <property type="match status" value="1"/>
</dbReference>
<reference evidence="6" key="2">
    <citation type="submission" date="2025-09" db="UniProtKB">
        <authorList>
            <consortium name="Ensembl"/>
        </authorList>
    </citation>
    <scope>IDENTIFICATION</scope>
</reference>
<accession>A0A3Q3K7D8</accession>
<dbReference type="GO" id="GO:0008124">
    <property type="term" value="F:4-alpha-hydroxytetrahydrobiopterin dehydratase activity"/>
    <property type="evidence" value="ECO:0007669"/>
    <property type="project" value="UniProtKB-EC"/>
</dbReference>
<keyword evidence="5" id="KW-0456">Lyase</keyword>
<dbReference type="CDD" id="cd00914">
    <property type="entry name" value="PCD_DCoH_subfamily_b"/>
    <property type="match status" value="1"/>
</dbReference>
<dbReference type="HAMAP" id="MF_00434">
    <property type="entry name" value="Pterin_4_alpha"/>
    <property type="match status" value="1"/>
</dbReference>
<name>A0A3Q3K7D8_MONAL</name>
<evidence type="ECO:0000256" key="4">
    <source>
        <dbReference type="ARBA" id="ARBA00023007"/>
    </source>
</evidence>
<dbReference type="PANTHER" id="PTHR12599">
    <property type="entry name" value="PTERIN-4-ALPHA-CARBINOLAMINE DEHYDRATASE"/>
    <property type="match status" value="1"/>
</dbReference>
<dbReference type="EC" id="4.2.1.96" evidence="3"/>
<dbReference type="PANTHER" id="PTHR12599:SF15">
    <property type="entry name" value="PTERIN-4-ALPHA-CARBINOLAMINE DEHYDRATASE 2"/>
    <property type="match status" value="1"/>
</dbReference>
<proteinExistence type="inferred from homology"/>
<organism evidence="6 7">
    <name type="scientific">Monopterus albus</name>
    <name type="common">Swamp eel</name>
    <dbReference type="NCBI Taxonomy" id="43700"/>
    <lineage>
        <taxon>Eukaryota</taxon>
        <taxon>Metazoa</taxon>
        <taxon>Chordata</taxon>
        <taxon>Craniata</taxon>
        <taxon>Vertebrata</taxon>
        <taxon>Euteleostomi</taxon>
        <taxon>Actinopterygii</taxon>
        <taxon>Neopterygii</taxon>
        <taxon>Teleostei</taxon>
        <taxon>Neoteleostei</taxon>
        <taxon>Acanthomorphata</taxon>
        <taxon>Anabantaria</taxon>
        <taxon>Synbranchiformes</taxon>
        <taxon>Synbranchidae</taxon>
        <taxon>Monopterus</taxon>
    </lineage>
</organism>
<protein>
    <recommendedName>
        <fullName evidence="3">4a-hydroxytetrahydrobiopterin dehydratase</fullName>
        <ecNumber evidence="3">4.2.1.96</ecNumber>
    </recommendedName>
</protein>
<sequence length="139" mass="16025">ISGLMFSLRTISSLPCSRLFLQGSLWLPSLSRNNSSKMVNSHWLPPAERDKLMMELRAAGWMEVEDRDAIFKELHFKTFNQAFGFMSRVALQAEKMNHHPEWFNVYNKVQITLTTHDCGGLSKRDIKMAKFIDKIASSM</sequence>
<evidence type="ECO:0000256" key="1">
    <source>
        <dbReference type="ARBA" id="ARBA00001554"/>
    </source>
</evidence>
<dbReference type="InterPro" id="IPR036428">
    <property type="entry name" value="PCD_sf"/>
</dbReference>
<evidence type="ECO:0000256" key="3">
    <source>
        <dbReference type="ARBA" id="ARBA00013252"/>
    </source>
</evidence>
<dbReference type="FunFam" id="3.30.1360.20:FF:000001">
    <property type="entry name" value="Pterin-4-alpha-carbinolamine dehydratase 2"/>
    <property type="match status" value="1"/>
</dbReference>
<dbReference type="InterPro" id="IPR001533">
    <property type="entry name" value="Pterin_deHydtase"/>
</dbReference>
<dbReference type="Pfam" id="PF01329">
    <property type="entry name" value="Pterin_4a"/>
    <property type="match status" value="1"/>
</dbReference>
<keyword evidence="7" id="KW-1185">Reference proteome</keyword>
<dbReference type="Proteomes" id="UP000261600">
    <property type="component" value="Unplaced"/>
</dbReference>
<dbReference type="NCBIfam" id="NF002018">
    <property type="entry name" value="PRK00823.1-3"/>
    <property type="match status" value="1"/>
</dbReference>
<evidence type="ECO:0000313" key="7">
    <source>
        <dbReference type="Proteomes" id="UP000261600"/>
    </source>
</evidence>